<dbReference type="RefSeq" id="WP_077806412.1">
    <property type="nucleotide sequence ID" value="NZ_BJXS01000009.1"/>
</dbReference>
<proteinExistence type="predicted"/>
<gene>
    <name evidence="1" type="ORF">A0U93_05165</name>
</gene>
<dbReference type="EMBL" id="CP014691">
    <property type="protein sequence ID" value="AQS87429.1"/>
    <property type="molecule type" value="Genomic_DNA"/>
</dbReference>
<protein>
    <submittedName>
        <fullName evidence="1">Uncharacterized protein</fullName>
    </submittedName>
</protein>
<dbReference type="AlphaFoldDB" id="A0A1U9KNU8"/>
<accession>A0A1U9KNU8</accession>
<keyword evidence="2" id="KW-1185">Reference proteome</keyword>
<dbReference type="InterPro" id="IPR032710">
    <property type="entry name" value="NTF2-like_dom_sf"/>
</dbReference>
<reference evidence="1 2" key="1">
    <citation type="submission" date="2016-03" db="EMBL/GenBank/DDBJ databases">
        <title>Acetic acid bacteria sequencing.</title>
        <authorList>
            <person name="Brandt J."/>
            <person name="Jakob F."/>
            <person name="Vogel R.F."/>
        </authorList>
    </citation>
    <scope>NUCLEOTIDE SEQUENCE [LARGE SCALE GENOMIC DNA]</scope>
    <source>
        <strain evidence="1 2">NBRC 101099</strain>
    </source>
</reference>
<dbReference type="InterPro" id="IPR024507">
    <property type="entry name" value="AtzH-like"/>
</dbReference>
<dbReference type="OrthoDB" id="9791198at2"/>
<name>A0A1U9KNU8_9PROT</name>
<organism evidence="1 2">
    <name type="scientific">Neoasaia chiangmaiensis</name>
    <dbReference type="NCBI Taxonomy" id="320497"/>
    <lineage>
        <taxon>Bacteria</taxon>
        <taxon>Pseudomonadati</taxon>
        <taxon>Pseudomonadota</taxon>
        <taxon>Alphaproteobacteria</taxon>
        <taxon>Acetobacterales</taxon>
        <taxon>Acetobacteraceae</taxon>
        <taxon>Neoasaia</taxon>
    </lineage>
</organism>
<dbReference type="KEGG" id="nch:A0U93_05165"/>
<dbReference type="STRING" id="320497.A0U93_05165"/>
<dbReference type="SUPFAM" id="SSF54427">
    <property type="entry name" value="NTF2-like"/>
    <property type="match status" value="1"/>
</dbReference>
<dbReference type="Gene3D" id="3.10.450.50">
    <property type="match status" value="1"/>
</dbReference>
<evidence type="ECO:0000313" key="2">
    <source>
        <dbReference type="Proteomes" id="UP000188604"/>
    </source>
</evidence>
<sequence>MQTKRQFGDPATLTALIAASDDYEAALAQNDITMLDSLFHDGPETIRFGATENLFGSAEIAAFRRARTGGAPPRRNIRRDIAVLSADTGCVSIVFERVSDGRIGRQTQTWQRQAGGWRVMVAHVSLLPASPQPSPMPHVKETNAPIAR</sequence>
<dbReference type="Pfam" id="PF11533">
    <property type="entry name" value="AtzH-like"/>
    <property type="match status" value="1"/>
</dbReference>
<dbReference type="Proteomes" id="UP000188604">
    <property type="component" value="Chromosome"/>
</dbReference>
<evidence type="ECO:0000313" key="1">
    <source>
        <dbReference type="EMBL" id="AQS87429.1"/>
    </source>
</evidence>